<dbReference type="GO" id="GO:0002283">
    <property type="term" value="P:neutrophil activation involved in immune response"/>
    <property type="evidence" value="ECO:0007669"/>
    <property type="project" value="TreeGrafter"/>
</dbReference>
<evidence type="ECO:0000256" key="9">
    <source>
        <dbReference type="ARBA" id="ARBA00022837"/>
    </source>
</evidence>
<evidence type="ECO:0000256" key="13">
    <source>
        <dbReference type="ARBA" id="ARBA00023157"/>
    </source>
</evidence>
<evidence type="ECO:0000256" key="7">
    <source>
        <dbReference type="ARBA" id="ARBA00022723"/>
    </source>
</evidence>
<dbReference type="GO" id="GO:0034241">
    <property type="term" value="P:positive regulation of macrophage fusion"/>
    <property type="evidence" value="ECO:0007669"/>
    <property type="project" value="TreeGrafter"/>
</dbReference>
<keyword evidence="7" id="KW-0479">Metal-binding</keyword>
<dbReference type="GO" id="GO:0005102">
    <property type="term" value="F:signaling receptor binding"/>
    <property type="evidence" value="ECO:0007669"/>
    <property type="project" value="TreeGrafter"/>
</dbReference>
<keyword evidence="17" id="KW-0808">Transferase</keyword>
<feature type="region of interest" description="Disordered" evidence="15">
    <location>
        <begin position="50"/>
        <end position="76"/>
    </location>
</feature>
<keyword evidence="6 16" id="KW-0812">Transmembrane</keyword>
<comment type="similarity">
    <text evidence="2">Belongs to the TYROBP family.</text>
</comment>
<keyword evidence="18" id="KW-1185">Reference proteome</keyword>
<sequence>MLCIHSYFSFLYCSSCYQLEIGAAIGFITGDILLTLLLTLSVYCFVSHQKRTGSSHPQTRCCSSSKTTTHQSSMRSKMTEVESHYQELYGVQSDIYSDLQQYQK</sequence>
<dbReference type="GO" id="GO:0009986">
    <property type="term" value="C:cell surface"/>
    <property type="evidence" value="ECO:0007669"/>
    <property type="project" value="TreeGrafter"/>
</dbReference>
<dbReference type="GO" id="GO:0005886">
    <property type="term" value="C:plasma membrane"/>
    <property type="evidence" value="ECO:0007669"/>
    <property type="project" value="UniProtKB-SubCell"/>
</dbReference>
<proteinExistence type="inferred from homology"/>
<evidence type="ECO:0000256" key="10">
    <source>
        <dbReference type="ARBA" id="ARBA00022859"/>
    </source>
</evidence>
<dbReference type="InterPro" id="IPR026200">
    <property type="entry name" value="Tyrobp"/>
</dbReference>
<keyword evidence="11 16" id="KW-1133">Transmembrane helix</keyword>
<dbReference type="GO" id="GO:0016301">
    <property type="term" value="F:kinase activity"/>
    <property type="evidence" value="ECO:0007669"/>
    <property type="project" value="UniProtKB-KW"/>
</dbReference>
<keyword evidence="13" id="KW-1015">Disulfide bond</keyword>
<dbReference type="PANTHER" id="PTHR17554">
    <property type="entry name" value="TYRO PROTEIN TYROSINE KINASE-BINDING PROTEIN"/>
    <property type="match status" value="1"/>
</dbReference>
<evidence type="ECO:0000256" key="11">
    <source>
        <dbReference type="ARBA" id="ARBA00022989"/>
    </source>
</evidence>
<name>A0A9W7WQL6_TRIRA</name>
<dbReference type="PANTHER" id="PTHR17554:SF2">
    <property type="entry name" value="TYRO PROTEIN TYROSINE KINASE-BINDING PROTEIN"/>
    <property type="match status" value="1"/>
</dbReference>
<dbReference type="GO" id="GO:0046872">
    <property type="term" value="F:metal ion binding"/>
    <property type="evidence" value="ECO:0007669"/>
    <property type="project" value="UniProtKB-KW"/>
</dbReference>
<evidence type="ECO:0000256" key="1">
    <source>
        <dbReference type="ARBA" id="ARBA00004251"/>
    </source>
</evidence>
<evidence type="ECO:0000313" key="17">
    <source>
        <dbReference type="EMBL" id="KAI7806544.1"/>
    </source>
</evidence>
<keyword evidence="5" id="KW-0597">Phosphoprotein</keyword>
<dbReference type="GO" id="GO:0032911">
    <property type="term" value="P:negative regulation of transforming growth factor beta1 production"/>
    <property type="evidence" value="ECO:0007669"/>
    <property type="project" value="TreeGrafter"/>
</dbReference>
<protein>
    <recommendedName>
        <fullName evidence="3">TYRO protein tyrosine kinase-binding protein</fullName>
    </recommendedName>
    <alternativeName>
        <fullName evidence="14">DNAX-activation protein 12</fullName>
    </alternativeName>
</protein>
<dbReference type="GO" id="GO:0032816">
    <property type="term" value="P:positive regulation of natural killer cell activation"/>
    <property type="evidence" value="ECO:0007669"/>
    <property type="project" value="TreeGrafter"/>
</dbReference>
<evidence type="ECO:0000256" key="6">
    <source>
        <dbReference type="ARBA" id="ARBA00022692"/>
    </source>
</evidence>
<dbReference type="GO" id="GO:0030889">
    <property type="term" value="P:negative regulation of B cell proliferation"/>
    <property type="evidence" value="ECO:0007669"/>
    <property type="project" value="TreeGrafter"/>
</dbReference>
<keyword evidence="17" id="KW-0418">Kinase</keyword>
<feature type="compositionally biased region" description="Polar residues" evidence="15">
    <location>
        <begin position="54"/>
        <end position="76"/>
    </location>
</feature>
<dbReference type="EMBL" id="JAFHDT010000008">
    <property type="protein sequence ID" value="KAI7806544.1"/>
    <property type="molecule type" value="Genomic_DNA"/>
</dbReference>
<evidence type="ECO:0000256" key="5">
    <source>
        <dbReference type="ARBA" id="ARBA00022553"/>
    </source>
</evidence>
<dbReference type="GO" id="GO:1904151">
    <property type="term" value="P:positive regulation of microglial cell mediated cytotoxicity"/>
    <property type="evidence" value="ECO:0007669"/>
    <property type="project" value="TreeGrafter"/>
</dbReference>
<dbReference type="AlphaFoldDB" id="A0A9W7WQL6"/>
<evidence type="ECO:0000256" key="12">
    <source>
        <dbReference type="ARBA" id="ARBA00023136"/>
    </source>
</evidence>
<accession>A0A9W7WQL6</accession>
<evidence type="ECO:0000256" key="3">
    <source>
        <dbReference type="ARBA" id="ARBA00022356"/>
    </source>
</evidence>
<comment type="caution">
    <text evidence="17">The sequence shown here is derived from an EMBL/GenBank/DDBJ whole genome shotgun (WGS) entry which is preliminary data.</text>
</comment>
<evidence type="ECO:0000256" key="16">
    <source>
        <dbReference type="SAM" id="Phobius"/>
    </source>
</evidence>
<reference evidence="17" key="1">
    <citation type="submission" date="2021-02" db="EMBL/GenBank/DDBJ databases">
        <title>Comparative genomics reveals that relaxation of natural selection precedes convergent phenotypic evolution of cavefish.</title>
        <authorList>
            <person name="Peng Z."/>
        </authorList>
    </citation>
    <scope>NUCLEOTIDE SEQUENCE</scope>
    <source>
        <tissue evidence="17">Muscle</tissue>
    </source>
</reference>
<evidence type="ECO:0000256" key="2">
    <source>
        <dbReference type="ARBA" id="ARBA00009791"/>
    </source>
</evidence>
<dbReference type="Proteomes" id="UP001059041">
    <property type="component" value="Linkage Group LG8"/>
</dbReference>
<evidence type="ECO:0000256" key="8">
    <source>
        <dbReference type="ARBA" id="ARBA00022729"/>
    </source>
</evidence>
<evidence type="ECO:0000256" key="4">
    <source>
        <dbReference type="ARBA" id="ARBA00022475"/>
    </source>
</evidence>
<keyword evidence="8" id="KW-0732">Signal</keyword>
<dbReference type="GO" id="GO:0002282">
    <property type="term" value="P:microglial cell activation involved in immune response"/>
    <property type="evidence" value="ECO:0007669"/>
    <property type="project" value="TreeGrafter"/>
</dbReference>
<evidence type="ECO:0000256" key="15">
    <source>
        <dbReference type="SAM" id="MobiDB-lite"/>
    </source>
</evidence>
<keyword evidence="4" id="KW-1003">Cell membrane</keyword>
<gene>
    <name evidence="17" type="ORF">IRJ41_007806</name>
</gene>
<keyword evidence="9" id="KW-0106">Calcium</keyword>
<evidence type="ECO:0000256" key="14">
    <source>
        <dbReference type="ARBA" id="ARBA00031252"/>
    </source>
</evidence>
<evidence type="ECO:0000313" key="18">
    <source>
        <dbReference type="Proteomes" id="UP001059041"/>
    </source>
</evidence>
<organism evidence="17 18">
    <name type="scientific">Triplophysa rosa</name>
    <name type="common">Cave loach</name>
    <dbReference type="NCBI Taxonomy" id="992332"/>
    <lineage>
        <taxon>Eukaryota</taxon>
        <taxon>Metazoa</taxon>
        <taxon>Chordata</taxon>
        <taxon>Craniata</taxon>
        <taxon>Vertebrata</taxon>
        <taxon>Euteleostomi</taxon>
        <taxon>Actinopterygii</taxon>
        <taxon>Neopterygii</taxon>
        <taxon>Teleostei</taxon>
        <taxon>Ostariophysi</taxon>
        <taxon>Cypriniformes</taxon>
        <taxon>Nemacheilidae</taxon>
        <taxon>Triplophysa</taxon>
    </lineage>
</organism>
<keyword evidence="12 16" id="KW-0472">Membrane</keyword>
<feature type="transmembrane region" description="Helical" evidence="16">
    <location>
        <begin position="21"/>
        <end position="46"/>
    </location>
</feature>
<keyword evidence="10" id="KW-0391">Immunity</keyword>
<comment type="subcellular location">
    <subcellularLocation>
        <location evidence="1">Cell membrane</location>
        <topology evidence="1">Single-pass type I membrane protein</topology>
    </subcellularLocation>
</comment>